<dbReference type="InterPro" id="IPR023213">
    <property type="entry name" value="CAT-like_dom_sf"/>
</dbReference>
<comment type="caution">
    <text evidence="1">The sequence shown here is derived from an EMBL/GenBank/DDBJ whole genome shotgun (WGS) entry which is preliminary data.</text>
</comment>
<dbReference type="AlphaFoldDB" id="A0A9P5ZF28"/>
<organism evidence="1 2">
    <name type="scientific">Pholiota conissans</name>
    <dbReference type="NCBI Taxonomy" id="109636"/>
    <lineage>
        <taxon>Eukaryota</taxon>
        <taxon>Fungi</taxon>
        <taxon>Dikarya</taxon>
        <taxon>Basidiomycota</taxon>
        <taxon>Agaricomycotina</taxon>
        <taxon>Agaricomycetes</taxon>
        <taxon>Agaricomycetidae</taxon>
        <taxon>Agaricales</taxon>
        <taxon>Agaricineae</taxon>
        <taxon>Strophariaceae</taxon>
        <taxon>Pholiota</taxon>
    </lineage>
</organism>
<keyword evidence="2" id="KW-1185">Reference proteome</keyword>
<gene>
    <name evidence="1" type="ORF">BDN70DRAFT_849389</name>
</gene>
<evidence type="ECO:0000313" key="2">
    <source>
        <dbReference type="Proteomes" id="UP000807469"/>
    </source>
</evidence>
<evidence type="ECO:0008006" key="3">
    <source>
        <dbReference type="Google" id="ProtNLM"/>
    </source>
</evidence>
<name>A0A9P5ZF28_9AGAR</name>
<reference evidence="1" key="1">
    <citation type="submission" date="2020-11" db="EMBL/GenBank/DDBJ databases">
        <authorList>
            <consortium name="DOE Joint Genome Institute"/>
            <person name="Ahrendt S."/>
            <person name="Riley R."/>
            <person name="Andreopoulos W."/>
            <person name="Labutti K."/>
            <person name="Pangilinan J."/>
            <person name="Ruiz-Duenas F.J."/>
            <person name="Barrasa J.M."/>
            <person name="Sanchez-Garcia M."/>
            <person name="Camarero S."/>
            <person name="Miyauchi S."/>
            <person name="Serrano A."/>
            <person name="Linde D."/>
            <person name="Babiker R."/>
            <person name="Drula E."/>
            <person name="Ayuso-Fernandez I."/>
            <person name="Pacheco R."/>
            <person name="Padilla G."/>
            <person name="Ferreira P."/>
            <person name="Barriuso J."/>
            <person name="Kellner H."/>
            <person name="Castanera R."/>
            <person name="Alfaro M."/>
            <person name="Ramirez L."/>
            <person name="Pisabarro A.G."/>
            <person name="Kuo A."/>
            <person name="Tritt A."/>
            <person name="Lipzen A."/>
            <person name="He G."/>
            <person name="Yan M."/>
            <person name="Ng V."/>
            <person name="Cullen D."/>
            <person name="Martin F."/>
            <person name="Rosso M.-N."/>
            <person name="Henrissat B."/>
            <person name="Hibbett D."/>
            <person name="Martinez A.T."/>
            <person name="Grigoriev I.V."/>
        </authorList>
    </citation>
    <scope>NUCLEOTIDE SEQUENCE</scope>
    <source>
        <strain evidence="1">CIRM-BRFM 674</strain>
    </source>
</reference>
<dbReference type="OrthoDB" id="3264185at2759"/>
<dbReference type="Proteomes" id="UP000807469">
    <property type="component" value="Unassembled WGS sequence"/>
</dbReference>
<dbReference type="EMBL" id="MU155141">
    <property type="protein sequence ID" value="KAF9484726.1"/>
    <property type="molecule type" value="Genomic_DNA"/>
</dbReference>
<dbReference type="PANTHER" id="PTHR28037">
    <property type="entry name" value="ALCOHOL O-ACETYLTRANSFERASE 1-RELATED"/>
    <property type="match status" value="1"/>
</dbReference>
<dbReference type="InterPro" id="IPR052058">
    <property type="entry name" value="Alcohol_O-acetyltransferase"/>
</dbReference>
<sequence>MPPFSLSRLGSWCLQRPKSKEQAGTPIYERPLGLLEQAFYWDSVFKRVADTLQHVEVGVDPFKIKDAFGYTNVSRTWVELKQQFPLLGARIEERDEDSIYFVVEAENLHRCLPGEIIFLNIASAQEAQDIMESVMIEDKALTNNFLARIYILKRTDTENVFHVFIHVAHSITDGMSNITIMKTFFNEMCRQNAPPLSWDLTRQLALSEASENLYPQLKMSIAKQRWRLAVAKIISANRMDRFKAGGHTIPRRVTEQTEFTPAASRTMNVICSPETTRNVLSNCRKNNITFGNAYPVIAQIATARLLLKRYLRGEISEDEWDFRKRQPMSSVGPLNLRPFLDQDWIKAGGNNHVCVAIGFFFFQLPMLPLGSASFLRPGATVPSYDSMIPKYRFLHRSRLIQDQARNFHNHPLFIELGSIPRPMRVALHKQVGLQWRKEKHPPKHLSVRPLSPTEEAERYGVFNNGGSSMGNVDLLLPRQYPVGYDKESNRPSLWFINDTSMLHCRPTELYLGASTSQEKLRLLVYWDNNVFDEAVVTEWLNEVKNAIEFYLGQDEVPQSKL</sequence>
<evidence type="ECO:0000313" key="1">
    <source>
        <dbReference type="EMBL" id="KAF9484726.1"/>
    </source>
</evidence>
<accession>A0A9P5ZF28</accession>
<dbReference type="PANTHER" id="PTHR28037:SF1">
    <property type="entry name" value="ALCOHOL O-ACETYLTRANSFERASE 1-RELATED"/>
    <property type="match status" value="1"/>
</dbReference>
<dbReference type="SUPFAM" id="SSF52777">
    <property type="entry name" value="CoA-dependent acyltransferases"/>
    <property type="match status" value="1"/>
</dbReference>
<proteinExistence type="predicted"/>
<protein>
    <recommendedName>
        <fullName evidence="3">Condensation domain-containing protein</fullName>
    </recommendedName>
</protein>
<dbReference type="Gene3D" id="3.30.559.10">
    <property type="entry name" value="Chloramphenicol acetyltransferase-like domain"/>
    <property type="match status" value="1"/>
</dbReference>